<reference evidence="7" key="1">
    <citation type="journal article" date="2019" name="Int. J. Syst. Evol. Microbiol.">
        <title>The Global Catalogue of Microorganisms (GCM) 10K type strain sequencing project: providing services to taxonomists for standard genome sequencing and annotation.</title>
        <authorList>
            <consortium name="The Broad Institute Genomics Platform"/>
            <consortium name="The Broad Institute Genome Sequencing Center for Infectious Disease"/>
            <person name="Wu L."/>
            <person name="Ma J."/>
        </authorList>
    </citation>
    <scope>NUCLEOTIDE SEQUENCE [LARGE SCALE GENOMIC DNA]</scope>
    <source>
        <strain evidence="7">KCTC 42087</strain>
    </source>
</reference>
<dbReference type="RefSeq" id="WP_378291157.1">
    <property type="nucleotide sequence ID" value="NZ_JBHSON010000123.1"/>
</dbReference>
<gene>
    <name evidence="6" type="ORF">ACFPZN_49855</name>
</gene>
<organism evidence="6 7">
    <name type="scientific">Actinomadura rugatobispora</name>
    <dbReference type="NCBI Taxonomy" id="1994"/>
    <lineage>
        <taxon>Bacteria</taxon>
        <taxon>Bacillati</taxon>
        <taxon>Actinomycetota</taxon>
        <taxon>Actinomycetes</taxon>
        <taxon>Streptosporangiales</taxon>
        <taxon>Thermomonosporaceae</taxon>
        <taxon>Actinomadura</taxon>
    </lineage>
</organism>
<keyword evidence="1 4" id="KW-0378">Hydrolase</keyword>
<dbReference type="Gene3D" id="3.40.1090.10">
    <property type="entry name" value="Cytosolic phospholipase A2 catalytic domain"/>
    <property type="match status" value="2"/>
</dbReference>
<dbReference type="SUPFAM" id="SSF52151">
    <property type="entry name" value="FabD/lysophospholipase-like"/>
    <property type="match status" value="1"/>
</dbReference>
<dbReference type="PROSITE" id="PS51635">
    <property type="entry name" value="PNPLA"/>
    <property type="match status" value="1"/>
</dbReference>
<keyword evidence="2 4" id="KW-0442">Lipid degradation</keyword>
<evidence type="ECO:0000256" key="3">
    <source>
        <dbReference type="ARBA" id="ARBA00023098"/>
    </source>
</evidence>
<evidence type="ECO:0000313" key="6">
    <source>
        <dbReference type="EMBL" id="MFC5753776.1"/>
    </source>
</evidence>
<sequence>MTGAKDGGRALVLGGGGITGIAWEWGILSGLAEAGIGLHEADLVVGTSAGSIVGAQVASGIDPEARYQVQLAGANGEIPARVGRAVMARWAWAALRSRTPERVGARIGRLALIARTVPEAERRAVIESRLPVREWPERPLKITAVDAATGAFTVFDRDAGAGLVDAVGASCAVPCVWPPVTIAGRRYIDGGVRSPANADLAAGHAAVVVLAPSAGGFGPVASVGRQVAALRRAGARVAVITPDRAAREAFGGNSLDPQGRAPAARAGRVQAPSVVDAVKAVWGRA</sequence>
<proteinExistence type="predicted"/>
<dbReference type="EMBL" id="JBHSON010000123">
    <property type="protein sequence ID" value="MFC5753776.1"/>
    <property type="molecule type" value="Genomic_DNA"/>
</dbReference>
<evidence type="ECO:0000259" key="5">
    <source>
        <dbReference type="PROSITE" id="PS51635"/>
    </source>
</evidence>
<accession>A0ABW1AGR1</accession>
<evidence type="ECO:0000256" key="2">
    <source>
        <dbReference type="ARBA" id="ARBA00022963"/>
    </source>
</evidence>
<feature type="domain" description="PNPLA" evidence="5">
    <location>
        <begin position="11"/>
        <end position="202"/>
    </location>
</feature>
<dbReference type="PANTHER" id="PTHR14226:SF57">
    <property type="entry name" value="BLR7027 PROTEIN"/>
    <property type="match status" value="1"/>
</dbReference>
<dbReference type="InterPro" id="IPR050301">
    <property type="entry name" value="NTE"/>
</dbReference>
<dbReference type="Proteomes" id="UP001596074">
    <property type="component" value="Unassembled WGS sequence"/>
</dbReference>
<evidence type="ECO:0000256" key="4">
    <source>
        <dbReference type="PROSITE-ProRule" id="PRU01161"/>
    </source>
</evidence>
<feature type="short sequence motif" description="GXGXXG" evidence="4">
    <location>
        <begin position="15"/>
        <end position="20"/>
    </location>
</feature>
<comment type="caution">
    <text evidence="6">The sequence shown here is derived from an EMBL/GenBank/DDBJ whole genome shotgun (WGS) entry which is preliminary data.</text>
</comment>
<evidence type="ECO:0000256" key="1">
    <source>
        <dbReference type="ARBA" id="ARBA00022801"/>
    </source>
</evidence>
<dbReference type="InterPro" id="IPR016035">
    <property type="entry name" value="Acyl_Trfase/lysoPLipase"/>
</dbReference>
<name>A0ABW1AGR1_9ACTN</name>
<keyword evidence="3 4" id="KW-0443">Lipid metabolism</keyword>
<feature type="active site" description="Nucleophile" evidence="4">
    <location>
        <position position="48"/>
    </location>
</feature>
<dbReference type="Pfam" id="PF01734">
    <property type="entry name" value="Patatin"/>
    <property type="match status" value="1"/>
</dbReference>
<feature type="short sequence motif" description="DGA/G" evidence="4">
    <location>
        <begin position="189"/>
        <end position="191"/>
    </location>
</feature>
<dbReference type="PANTHER" id="PTHR14226">
    <property type="entry name" value="NEUROPATHY TARGET ESTERASE/SWISS CHEESE D.MELANOGASTER"/>
    <property type="match status" value="1"/>
</dbReference>
<keyword evidence="7" id="KW-1185">Reference proteome</keyword>
<feature type="short sequence motif" description="GXSXG" evidence="4">
    <location>
        <begin position="46"/>
        <end position="50"/>
    </location>
</feature>
<feature type="active site" description="Proton acceptor" evidence="4">
    <location>
        <position position="189"/>
    </location>
</feature>
<evidence type="ECO:0000313" key="7">
    <source>
        <dbReference type="Proteomes" id="UP001596074"/>
    </source>
</evidence>
<dbReference type="InterPro" id="IPR002641">
    <property type="entry name" value="PNPLA_dom"/>
</dbReference>
<protein>
    <submittedName>
        <fullName evidence="6">Patatin-like phospholipase family protein</fullName>
    </submittedName>
</protein>